<organism evidence="12 13">
    <name type="scientific">Desulfosporosinus fructosivorans</name>
    <dbReference type="NCBI Taxonomy" id="2018669"/>
    <lineage>
        <taxon>Bacteria</taxon>
        <taxon>Bacillati</taxon>
        <taxon>Bacillota</taxon>
        <taxon>Clostridia</taxon>
        <taxon>Eubacteriales</taxon>
        <taxon>Desulfitobacteriaceae</taxon>
        <taxon>Desulfosporosinus</taxon>
    </lineage>
</organism>
<evidence type="ECO:0000256" key="1">
    <source>
        <dbReference type="ARBA" id="ARBA00018672"/>
    </source>
</evidence>
<dbReference type="PANTHER" id="PTHR48111:SF1">
    <property type="entry name" value="TWO-COMPONENT RESPONSE REGULATOR ORR33"/>
    <property type="match status" value="1"/>
</dbReference>
<dbReference type="CDD" id="cd00383">
    <property type="entry name" value="trans_reg_C"/>
    <property type="match status" value="1"/>
</dbReference>
<feature type="domain" description="OmpR/PhoB-type" evidence="11">
    <location>
        <begin position="137"/>
        <end position="237"/>
    </location>
</feature>
<dbReference type="InterPro" id="IPR001867">
    <property type="entry name" value="OmpR/PhoB-type_DNA-bd"/>
</dbReference>
<keyword evidence="4" id="KW-0805">Transcription regulation</keyword>
<keyword evidence="13" id="KW-1185">Reference proteome</keyword>
<dbReference type="GO" id="GO:0000156">
    <property type="term" value="F:phosphorelay response regulator activity"/>
    <property type="evidence" value="ECO:0007669"/>
    <property type="project" value="TreeGrafter"/>
</dbReference>
<dbReference type="SMART" id="SM00862">
    <property type="entry name" value="Trans_reg_C"/>
    <property type="match status" value="1"/>
</dbReference>
<dbReference type="GO" id="GO:0005829">
    <property type="term" value="C:cytosol"/>
    <property type="evidence" value="ECO:0007669"/>
    <property type="project" value="TreeGrafter"/>
</dbReference>
<evidence type="ECO:0000313" key="13">
    <source>
        <dbReference type="Proteomes" id="UP000298460"/>
    </source>
</evidence>
<sequence>MPNFNNLVQEAGAIKTILIIEDDLSLSNGISLALKDSEFAFVQAQDLRSAAQNMGNLSFDLIILDINLPDGNGLDFLKKLRQSSAVPVIILTANDLETDVVSGLELGADDYITKPFSLMILRARVNACLRKSKPASSDTLQIDSFLFSFGRMEFSKNGVPLELSKTEQKLLRILIENRGSTLTRAQLVDSIWTNGAEYVDENALSVTIKRLRDKLEDTPSSPKYIKTIYGTGYTWALK</sequence>
<feature type="modified residue" description="4-aspartylphosphate" evidence="8">
    <location>
        <position position="65"/>
    </location>
</feature>
<keyword evidence="3" id="KW-0902">Two-component regulatory system</keyword>
<dbReference type="SUPFAM" id="SSF52172">
    <property type="entry name" value="CheY-like"/>
    <property type="match status" value="1"/>
</dbReference>
<evidence type="ECO:0000259" key="10">
    <source>
        <dbReference type="PROSITE" id="PS50110"/>
    </source>
</evidence>
<evidence type="ECO:0000256" key="2">
    <source>
        <dbReference type="ARBA" id="ARBA00022553"/>
    </source>
</evidence>
<keyword evidence="6" id="KW-0804">Transcription</keyword>
<comment type="caution">
    <text evidence="12">The sequence shown here is derived from an EMBL/GenBank/DDBJ whole genome shotgun (WGS) entry which is preliminary data.</text>
</comment>
<dbReference type="Gene3D" id="3.40.50.2300">
    <property type="match status" value="1"/>
</dbReference>
<keyword evidence="5 9" id="KW-0238">DNA-binding</keyword>
<feature type="DNA-binding region" description="OmpR/PhoB-type" evidence="9">
    <location>
        <begin position="137"/>
        <end position="237"/>
    </location>
</feature>
<dbReference type="GO" id="GO:0006355">
    <property type="term" value="P:regulation of DNA-templated transcription"/>
    <property type="evidence" value="ECO:0007669"/>
    <property type="project" value="InterPro"/>
</dbReference>
<evidence type="ECO:0000256" key="6">
    <source>
        <dbReference type="ARBA" id="ARBA00023163"/>
    </source>
</evidence>
<dbReference type="Pfam" id="PF00072">
    <property type="entry name" value="Response_reg"/>
    <property type="match status" value="1"/>
</dbReference>
<evidence type="ECO:0000259" key="11">
    <source>
        <dbReference type="PROSITE" id="PS51755"/>
    </source>
</evidence>
<dbReference type="Gene3D" id="1.10.10.10">
    <property type="entry name" value="Winged helix-like DNA-binding domain superfamily/Winged helix DNA-binding domain"/>
    <property type="match status" value="1"/>
</dbReference>
<dbReference type="Pfam" id="PF00486">
    <property type="entry name" value="Trans_reg_C"/>
    <property type="match status" value="1"/>
</dbReference>
<comment type="function">
    <text evidence="7">May play the central regulatory role in sporulation. It may be an element of the effector pathway responsible for the activation of sporulation genes in response to nutritional stress. Spo0A may act in concert with spo0H (a sigma factor) to control the expression of some genes that are critical to the sporulation process.</text>
</comment>
<dbReference type="PROSITE" id="PS51755">
    <property type="entry name" value="OMPR_PHOB"/>
    <property type="match status" value="1"/>
</dbReference>
<proteinExistence type="predicted"/>
<dbReference type="PROSITE" id="PS50110">
    <property type="entry name" value="RESPONSE_REGULATORY"/>
    <property type="match status" value="1"/>
</dbReference>
<dbReference type="PANTHER" id="PTHR48111">
    <property type="entry name" value="REGULATOR OF RPOS"/>
    <property type="match status" value="1"/>
</dbReference>
<dbReference type="InterPro" id="IPR039420">
    <property type="entry name" value="WalR-like"/>
</dbReference>
<dbReference type="Proteomes" id="UP000298460">
    <property type="component" value="Unassembled WGS sequence"/>
</dbReference>
<evidence type="ECO:0000256" key="3">
    <source>
        <dbReference type="ARBA" id="ARBA00023012"/>
    </source>
</evidence>
<evidence type="ECO:0000256" key="8">
    <source>
        <dbReference type="PROSITE-ProRule" id="PRU00169"/>
    </source>
</evidence>
<evidence type="ECO:0000256" key="9">
    <source>
        <dbReference type="PROSITE-ProRule" id="PRU01091"/>
    </source>
</evidence>
<dbReference type="GO" id="GO:0032993">
    <property type="term" value="C:protein-DNA complex"/>
    <property type="evidence" value="ECO:0007669"/>
    <property type="project" value="TreeGrafter"/>
</dbReference>
<dbReference type="GO" id="GO:0000976">
    <property type="term" value="F:transcription cis-regulatory region binding"/>
    <property type="evidence" value="ECO:0007669"/>
    <property type="project" value="TreeGrafter"/>
</dbReference>
<gene>
    <name evidence="12" type="ORF">E4K67_28910</name>
</gene>
<dbReference type="OrthoDB" id="9803564at2"/>
<keyword evidence="2 8" id="KW-0597">Phosphoprotein</keyword>
<name>A0A4Z0QVC3_9FIRM</name>
<dbReference type="InterPro" id="IPR011006">
    <property type="entry name" value="CheY-like_superfamily"/>
</dbReference>
<accession>A0A4Z0QVC3</accession>
<evidence type="ECO:0000313" key="12">
    <source>
        <dbReference type="EMBL" id="TGE34761.1"/>
    </source>
</evidence>
<dbReference type="AlphaFoldDB" id="A0A4Z0QVC3"/>
<dbReference type="RefSeq" id="WP_135553103.1">
    <property type="nucleotide sequence ID" value="NZ_SPQQ01000030.1"/>
</dbReference>
<evidence type="ECO:0000256" key="4">
    <source>
        <dbReference type="ARBA" id="ARBA00023015"/>
    </source>
</evidence>
<dbReference type="Gene3D" id="6.10.250.690">
    <property type="match status" value="1"/>
</dbReference>
<evidence type="ECO:0000256" key="7">
    <source>
        <dbReference type="ARBA" id="ARBA00024867"/>
    </source>
</evidence>
<reference evidence="12 13" key="1">
    <citation type="submission" date="2019-03" db="EMBL/GenBank/DDBJ databases">
        <title>Draft Genome Sequence of Desulfosporosinus fructosivorans Strain 63.6F, Isolated from Marine Sediment in the Baltic Sea.</title>
        <authorList>
            <person name="Hausmann B."/>
            <person name="Vandieken V."/>
            <person name="Pjevac P."/>
            <person name="Schreck K."/>
            <person name="Herbold C.W."/>
            <person name="Loy A."/>
        </authorList>
    </citation>
    <scope>NUCLEOTIDE SEQUENCE [LARGE SCALE GENOMIC DNA]</scope>
    <source>
        <strain evidence="12 13">63.6F</strain>
    </source>
</reference>
<evidence type="ECO:0000256" key="5">
    <source>
        <dbReference type="ARBA" id="ARBA00023125"/>
    </source>
</evidence>
<protein>
    <recommendedName>
        <fullName evidence="1">Stage 0 sporulation protein A homolog</fullName>
    </recommendedName>
</protein>
<dbReference type="InterPro" id="IPR036388">
    <property type="entry name" value="WH-like_DNA-bd_sf"/>
</dbReference>
<feature type="domain" description="Response regulatory" evidence="10">
    <location>
        <begin position="16"/>
        <end position="129"/>
    </location>
</feature>
<dbReference type="InterPro" id="IPR001789">
    <property type="entry name" value="Sig_transdc_resp-reg_receiver"/>
</dbReference>
<dbReference type="EMBL" id="SPQQ01000030">
    <property type="protein sequence ID" value="TGE34761.1"/>
    <property type="molecule type" value="Genomic_DNA"/>
</dbReference>
<dbReference type="SMART" id="SM00448">
    <property type="entry name" value="REC"/>
    <property type="match status" value="1"/>
</dbReference>